<proteinExistence type="predicted"/>
<evidence type="ECO:0000313" key="7">
    <source>
        <dbReference type="EMBL" id="QDU26633.1"/>
    </source>
</evidence>
<keyword evidence="3" id="KW-0732">Signal</keyword>
<dbReference type="InterPro" id="IPR010221">
    <property type="entry name" value="VCBS_dom"/>
</dbReference>
<dbReference type="PANTHER" id="PTHR23303">
    <property type="entry name" value="CARBOXYPEPTIDASE REGULATORY REGION-CONTAINING"/>
    <property type="match status" value="1"/>
</dbReference>
<dbReference type="Gene3D" id="2.60.40.3440">
    <property type="match status" value="4"/>
</dbReference>
<dbReference type="SUPFAM" id="SSF117074">
    <property type="entry name" value="Hypothetical protein PA1324"/>
    <property type="match status" value="7"/>
</dbReference>
<dbReference type="InterPro" id="IPR011042">
    <property type="entry name" value="6-blade_b-propeller_TolB-like"/>
</dbReference>
<dbReference type="Pfam" id="PF17210">
    <property type="entry name" value="SdrD_B"/>
    <property type="match status" value="5"/>
</dbReference>
<dbReference type="NCBIfam" id="NF012211">
    <property type="entry name" value="tand_rpt_95"/>
    <property type="match status" value="4"/>
</dbReference>
<feature type="domain" description="SD-repeat containing protein B" evidence="5">
    <location>
        <begin position="739"/>
        <end position="810"/>
    </location>
</feature>
<feature type="domain" description="SD-repeat containing protein B" evidence="5">
    <location>
        <begin position="390"/>
        <end position="474"/>
    </location>
</feature>
<dbReference type="InterPro" id="IPR051417">
    <property type="entry name" value="SDr/BOS_complex"/>
</dbReference>
<feature type="domain" description="RapA2 cadherin-like" evidence="6">
    <location>
        <begin position="1376"/>
        <end position="1446"/>
    </location>
</feature>
<feature type="region of interest" description="Disordered" evidence="4">
    <location>
        <begin position="1"/>
        <end position="30"/>
    </location>
</feature>
<organism evidence="7 8">
    <name type="scientific">Anatilimnocola aggregata</name>
    <dbReference type="NCBI Taxonomy" id="2528021"/>
    <lineage>
        <taxon>Bacteria</taxon>
        <taxon>Pseudomonadati</taxon>
        <taxon>Planctomycetota</taxon>
        <taxon>Planctomycetia</taxon>
        <taxon>Pirellulales</taxon>
        <taxon>Pirellulaceae</taxon>
        <taxon>Anatilimnocola</taxon>
    </lineage>
</organism>
<feature type="domain" description="SD-repeat containing protein B" evidence="5">
    <location>
        <begin position="62"/>
        <end position="141"/>
    </location>
</feature>
<dbReference type="RefSeq" id="WP_145087382.1">
    <property type="nucleotide sequence ID" value="NZ_CP036274.1"/>
</dbReference>
<dbReference type="NCBIfam" id="TIGR01965">
    <property type="entry name" value="VCBS_repeat"/>
    <property type="match status" value="2"/>
</dbReference>
<dbReference type="Gene3D" id="2.120.10.30">
    <property type="entry name" value="TolB, C-terminal domain"/>
    <property type="match status" value="1"/>
</dbReference>
<reference evidence="7 8" key="1">
    <citation type="submission" date="2019-02" db="EMBL/GenBank/DDBJ databases">
        <title>Deep-cultivation of Planctomycetes and their phenomic and genomic characterization uncovers novel biology.</title>
        <authorList>
            <person name="Wiegand S."/>
            <person name="Jogler M."/>
            <person name="Boedeker C."/>
            <person name="Pinto D."/>
            <person name="Vollmers J."/>
            <person name="Rivas-Marin E."/>
            <person name="Kohn T."/>
            <person name="Peeters S.H."/>
            <person name="Heuer A."/>
            <person name="Rast P."/>
            <person name="Oberbeckmann S."/>
            <person name="Bunk B."/>
            <person name="Jeske O."/>
            <person name="Meyerdierks A."/>
            <person name="Storesund J.E."/>
            <person name="Kallscheuer N."/>
            <person name="Luecker S."/>
            <person name="Lage O.M."/>
            <person name="Pohl T."/>
            <person name="Merkel B.J."/>
            <person name="Hornburger P."/>
            <person name="Mueller R.-W."/>
            <person name="Bruemmer F."/>
            <person name="Labrenz M."/>
            <person name="Spormann A.M."/>
            <person name="Op den Camp H."/>
            <person name="Overmann J."/>
            <person name="Amann R."/>
            <person name="Jetten M.S.M."/>
            <person name="Mascher T."/>
            <person name="Medema M.H."/>
            <person name="Devos D.P."/>
            <person name="Kaster A.-K."/>
            <person name="Ovreas L."/>
            <person name="Rohde M."/>
            <person name="Galperin M.Y."/>
            <person name="Jogler C."/>
        </authorList>
    </citation>
    <scope>NUCLEOTIDE SEQUENCE [LARGE SCALE GENOMIC DNA]</scope>
    <source>
        <strain evidence="7 8">ETA_A8</strain>
    </source>
</reference>
<gene>
    <name evidence="7" type="primary">sdrD_2</name>
    <name evidence="7" type="ORF">ETAA8_17140</name>
</gene>
<name>A0A517Y8T4_9BACT</name>
<dbReference type="InterPro" id="IPR013783">
    <property type="entry name" value="Ig-like_fold"/>
</dbReference>
<evidence type="ECO:0000256" key="2">
    <source>
        <dbReference type="ARBA" id="ARBA00022525"/>
    </source>
</evidence>
<evidence type="ECO:0000256" key="1">
    <source>
        <dbReference type="ARBA" id="ARBA00004613"/>
    </source>
</evidence>
<dbReference type="Gene3D" id="3.40.50.410">
    <property type="entry name" value="von Willebrand factor, type A domain"/>
    <property type="match status" value="1"/>
</dbReference>
<dbReference type="GO" id="GO:0005576">
    <property type="term" value="C:extracellular region"/>
    <property type="evidence" value="ECO:0007669"/>
    <property type="project" value="UniProtKB-SubCell"/>
</dbReference>
<keyword evidence="8" id="KW-1185">Reference proteome</keyword>
<evidence type="ECO:0000313" key="8">
    <source>
        <dbReference type="Proteomes" id="UP000315017"/>
    </source>
</evidence>
<sequence length="2068" mass="215618">MNAPVSLLMANSPKKNRGSKSSSTRNNKRRRFLSLENLEGRSLLAMLVADVLQGTANTAVSGTVYEDVNSNGVRDGGENGIAGWTVYLDLDNSGTLNNDAAGTQEPSAVTNVDGDYRINRLVPNTYRVGEVVQSGWTATAPVSQDVIVTQGQSTQADFFNFSGGDIVGTVWNDLDQDSIRATDPVSGAFTEPGLVGWTVFLDLDNDRALGAGEPATVTAADGSYSFVGLPPDDYEVTEVLPAGWDVPSRFDIRQTASVVAREQVVQDFANFSMTNGSIQGVIWNDTNANGVRETNPTTGEFTEPGLADWTVFLDANNNRALDVGELSTVTDTDGNYAFISLDAGDYEVTEVLPSGWSVSPTFDSRQTVAVNGGEVSTADDFANFTSLNGSISGTVWNDLNRNSLRDVSTITGAYLDPGLANWTIYLDLNRNRVADATEPTTLTDAAGNYLFADLQVGEYQVIEVLPTGWEAASTFSDSESVVVYSGAESVAPDFANYNIAVATPGSLRGTVWNDINSNGIRNVNATTGEFTDPGLAGWTVYADLNSDRLLSVGEPQATSAADGSYTLPGILPGTITIYVQPTTGWRATAPLTNSRTVALRSGDTVSGLDFGEAEIRDSSIRGVVFADSDRDQVRDAGERGLGGVTVYLDLNNSATLDVGEPEVQTSVDLYYTPGVDEAGTYSFTHLASGTYSVRQVVPATLSATPAAEREHVVTITAAGQSGVDFASVYRANEIHGTRFDDANGNHVRDAGEMGVGGATIYVDLDRDDIHDADEPSTMTSADGSYTFTNLTPGAYIVREIISAGYTQTSPTTVGGILWPSGVSNPAVGNVNPPSITTSLAIGASHRQTVSLTLPDTGALTNLVDVFLLFDDTGSFVNNSPIVRSAFPSIISQLQTSLPGIDLGFGVGRLEEYANFASEYATGRPFTLNQPIVAASTTGYLTAIQAALNRTTPGYGGDGPETDIEALYQLVTGRGFDGNNNGSVLDSGRAGLAATQLNPGSSGDVPSFASFTADAANSVMPAAGSLGGAGFRAGALPIILLATDIGFAYQPQGETSVTGLGGLTLPVSAFTQTSRPTTPFNNGAGIQQTITGLNALGALVIGLGTNPQATIDPRQGLEAISKLTGATNQSTATIANGTADPIAPGDPLYFQIASGFGASVANGVTSAIQNAVTNVAVDIELQASDPRVRIVNHTGTLRGLSAGSTASFDFEFVGDGIPHRFDLQFVRAGTNVVLGSIPVVIGTPVPGDGYEFEDLEEGEIEYEDDFGAHASSIEVINVAPSFVSGGNVSVSEDSGLQSIVAWATAISAGPASELSQSVNFLVSNDSNSLFSVQPTVSADGTLNFTPAANAFGTATVIVQLHDNGGTANGGIDTSAVQTFTISLASVNDAPVATADSYATAENASLTIAVSGVLSNDTDIEGGKLTAVLATGPSHGTLTLNANGSFSYSPNANYNGTDSFTYKTNDGVADSNIVTVSLAVTPVNTAPLASVDSYTIAEDTQLSIITNGVLANDTDADSATLTAVLVAGPSHGTLTLNPDGSFAYSPTANYNGPDSFAYQANDGTLDSAITTVNLTVIAVNDAPIASGEVYSTAEDVLLAVMAGGVLSNDVDVDGNTLRAILVSGPSHGTLMLNPDGSFVYSPISNYNGADSFVYRANDGSADSNLITVSITVTPVNDPPVGVNDGYQTNQGIALPVPATTGVLANDREVDGDSLSAALSTNPANGTLVFNSNGSFTYTPRTGFSGIDSFAYLASDGLLNGNLVTVTIDVKTLPTTSDTKFIVVDATADQTFNYDAAGNLVVRHSLNKQAQESRGVAANKDGSVYWVVDKDGKVFVHDQSGRLLGQWQTKGIDKPEGIATNGTDLWIVDRETDRIFLFAGAAARRSGSVKATSNFALAVSNRDPFDVTTDGAHLWVVNNTNSVDKVFRYSLSGAWQGSWQIDATNRNPTGLTIDPNDVNHIWIVDSGTDRVYEYSSAVSRLSGQQSAALSFALNSADGNPQGIADPRQAIHLQHVDEQTLAAVATAHDVADDDVWTAALQAVMADQERNLRSAGGGIMQPAAKLQFRHRGR</sequence>
<evidence type="ECO:0000259" key="6">
    <source>
        <dbReference type="Pfam" id="PF17803"/>
    </source>
</evidence>
<feature type="domain" description="SD-repeat containing protein B" evidence="5">
    <location>
        <begin position="278"/>
        <end position="362"/>
    </location>
</feature>
<comment type="subcellular location">
    <subcellularLocation>
        <location evidence="1">Secreted</location>
    </subcellularLocation>
</comment>
<dbReference type="Pfam" id="PF17963">
    <property type="entry name" value="Big_9"/>
    <property type="match status" value="3"/>
</dbReference>
<dbReference type="KEGG" id="aagg:ETAA8_17140"/>
<protein>
    <submittedName>
        <fullName evidence="7">Serine-aspartate repeat-containing protein D</fullName>
    </submittedName>
</protein>
<accession>A0A517Y8T4</accession>
<dbReference type="EMBL" id="CP036274">
    <property type="protein sequence ID" value="QDU26633.1"/>
    <property type="molecule type" value="Genomic_DNA"/>
</dbReference>
<evidence type="ECO:0000256" key="3">
    <source>
        <dbReference type="ARBA" id="ARBA00022729"/>
    </source>
</evidence>
<dbReference type="InterPro" id="IPR036465">
    <property type="entry name" value="vWFA_dom_sf"/>
</dbReference>
<dbReference type="Proteomes" id="UP000315017">
    <property type="component" value="Chromosome"/>
</dbReference>
<evidence type="ECO:0000256" key="4">
    <source>
        <dbReference type="SAM" id="MobiDB-lite"/>
    </source>
</evidence>
<dbReference type="SUPFAM" id="SSF101898">
    <property type="entry name" value="NHL repeat"/>
    <property type="match status" value="1"/>
</dbReference>
<dbReference type="Gene3D" id="2.60.40.10">
    <property type="entry name" value="Immunoglobulins"/>
    <property type="match status" value="7"/>
</dbReference>
<dbReference type="OrthoDB" id="2806980at2"/>
<feature type="domain" description="SD-repeat containing protein B" evidence="5">
    <location>
        <begin position="621"/>
        <end position="707"/>
    </location>
</feature>
<evidence type="ECO:0000259" key="5">
    <source>
        <dbReference type="Pfam" id="PF17210"/>
    </source>
</evidence>
<dbReference type="InterPro" id="IPR040853">
    <property type="entry name" value="RapA2_cadherin-like"/>
</dbReference>
<dbReference type="Pfam" id="PF17803">
    <property type="entry name" value="Cadherin_4"/>
    <property type="match status" value="1"/>
</dbReference>
<keyword evidence="2" id="KW-0964">Secreted</keyword>
<dbReference type="InterPro" id="IPR033764">
    <property type="entry name" value="Sdr_B"/>
</dbReference>